<comment type="caution">
    <text evidence="3">The sequence shown here is derived from an EMBL/GenBank/DDBJ whole genome shotgun (WGS) entry which is preliminary data.</text>
</comment>
<dbReference type="Pfam" id="PF13967">
    <property type="entry name" value="RSN1_TM"/>
    <property type="match status" value="1"/>
</dbReference>
<accession>A0A438EEI2</accession>
<keyword evidence="1" id="KW-0812">Transmembrane</keyword>
<dbReference type="PANTHER" id="PTHR13018">
    <property type="entry name" value="PROBABLE MEMBRANE PROTEIN DUF221-RELATED"/>
    <property type="match status" value="1"/>
</dbReference>
<dbReference type="EMBL" id="QGNW01001308">
    <property type="protein sequence ID" value="RVW45900.1"/>
    <property type="molecule type" value="Genomic_DNA"/>
</dbReference>
<evidence type="ECO:0000313" key="3">
    <source>
        <dbReference type="EMBL" id="RVW45900.1"/>
    </source>
</evidence>
<name>A0A438EEI2_VITVI</name>
<evidence type="ECO:0000313" key="4">
    <source>
        <dbReference type="Proteomes" id="UP000288805"/>
    </source>
</evidence>
<dbReference type="AlphaFoldDB" id="A0A438EEI2"/>
<feature type="domain" description="CSC1/OSCA1-like N-terminal transmembrane" evidence="2">
    <location>
        <begin position="9"/>
        <end position="156"/>
    </location>
</feature>
<protein>
    <submittedName>
        <fullName evidence="3">Calcium permeable stress-gated cation channel 1</fullName>
    </submittedName>
</protein>
<proteinExistence type="predicted"/>
<evidence type="ECO:0000259" key="2">
    <source>
        <dbReference type="Pfam" id="PF13967"/>
    </source>
</evidence>
<feature type="transmembrane region" description="Helical" evidence="1">
    <location>
        <begin position="6"/>
        <end position="28"/>
    </location>
</feature>
<dbReference type="Proteomes" id="UP000288805">
    <property type="component" value="Unassembled WGS sequence"/>
</dbReference>
<feature type="transmembrane region" description="Helical" evidence="1">
    <location>
        <begin position="101"/>
        <end position="125"/>
    </location>
</feature>
<dbReference type="GO" id="GO:0005227">
    <property type="term" value="F:calcium-activated cation channel activity"/>
    <property type="evidence" value="ECO:0007669"/>
    <property type="project" value="InterPro"/>
</dbReference>
<sequence>MATLQDIALAAAINILSACIFFLAFAVLRIQPFNDRVYFPKWYLKGLRSSPTRSGAFVQRFVNLDFRSYLRFLNWMPDALKMPEPELIEHAGLDSAVYLRIYLIGLKLFVPITFLAWAILVPVNWTNASNTLAQSKATYSDIDKLSISNTPLGSERCETLDYCQDLKGFLKPGGFGLAIEAKNWTLLVEGLKEIFTIVVSDQLMEVDSQIVLFCVSQDGRGLWISCIFPRDVEECMSLDRLFTILVSWWSDVWDLNQWMIHIMDKGGKGLGFIPVRDPYDLKVLVRNVPPDADESVSELVEHFFLVNHSDNYLTHQVGLL</sequence>
<evidence type="ECO:0000256" key="1">
    <source>
        <dbReference type="SAM" id="Phobius"/>
    </source>
</evidence>
<dbReference type="InterPro" id="IPR045122">
    <property type="entry name" value="Csc1-like"/>
</dbReference>
<dbReference type="InterPro" id="IPR032880">
    <property type="entry name" value="CSC1/OSCA1-like_N"/>
</dbReference>
<keyword evidence="1" id="KW-1133">Transmembrane helix</keyword>
<reference evidence="3 4" key="1">
    <citation type="journal article" date="2018" name="PLoS Genet.">
        <title>Population sequencing reveals clonal diversity and ancestral inbreeding in the grapevine cultivar Chardonnay.</title>
        <authorList>
            <person name="Roach M.J."/>
            <person name="Johnson D.L."/>
            <person name="Bohlmann J."/>
            <person name="van Vuuren H.J."/>
            <person name="Jones S.J."/>
            <person name="Pretorius I.S."/>
            <person name="Schmidt S.A."/>
            <person name="Borneman A.R."/>
        </authorList>
    </citation>
    <scope>NUCLEOTIDE SEQUENCE [LARGE SCALE GENOMIC DNA]</scope>
    <source>
        <strain evidence="4">cv. Chardonnay</strain>
        <tissue evidence="3">Leaf</tissue>
    </source>
</reference>
<keyword evidence="1" id="KW-0472">Membrane</keyword>
<dbReference type="PANTHER" id="PTHR13018:SF93">
    <property type="entry name" value="PROTEIN OSCA1"/>
    <property type="match status" value="1"/>
</dbReference>
<gene>
    <name evidence="3" type="primary">CSC1_0</name>
    <name evidence="3" type="ORF">CK203_068666</name>
</gene>
<organism evidence="3 4">
    <name type="scientific">Vitis vinifera</name>
    <name type="common">Grape</name>
    <dbReference type="NCBI Taxonomy" id="29760"/>
    <lineage>
        <taxon>Eukaryota</taxon>
        <taxon>Viridiplantae</taxon>
        <taxon>Streptophyta</taxon>
        <taxon>Embryophyta</taxon>
        <taxon>Tracheophyta</taxon>
        <taxon>Spermatophyta</taxon>
        <taxon>Magnoliopsida</taxon>
        <taxon>eudicotyledons</taxon>
        <taxon>Gunneridae</taxon>
        <taxon>Pentapetalae</taxon>
        <taxon>rosids</taxon>
        <taxon>Vitales</taxon>
        <taxon>Vitaceae</taxon>
        <taxon>Viteae</taxon>
        <taxon>Vitis</taxon>
    </lineage>
</organism>